<dbReference type="Pfam" id="PF13474">
    <property type="entry name" value="SnoaL_3"/>
    <property type="match status" value="1"/>
</dbReference>
<evidence type="ECO:0000259" key="1">
    <source>
        <dbReference type="Pfam" id="PF13474"/>
    </source>
</evidence>
<dbReference type="InterPro" id="IPR032710">
    <property type="entry name" value="NTF2-like_dom_sf"/>
</dbReference>
<organism evidence="2 3">
    <name type="scientific">Nitrospirillum viridazoti CBAmc</name>
    <dbReference type="NCBI Taxonomy" id="1441467"/>
    <lineage>
        <taxon>Bacteria</taxon>
        <taxon>Pseudomonadati</taxon>
        <taxon>Pseudomonadota</taxon>
        <taxon>Alphaproteobacteria</taxon>
        <taxon>Rhodospirillales</taxon>
        <taxon>Azospirillaceae</taxon>
        <taxon>Nitrospirillum</taxon>
        <taxon>Nitrospirillum viridazoti</taxon>
    </lineage>
</organism>
<sequence length="191" mass="20716">MASARCAIPWSRASRYSPGGVPFHLQEEAMKQMLRRAGRALTIAAAGMALLTQQAVAADRDDVMKTVNQWVDSLNRGDVATAIAACAEETSIVDEFAPFQWHGKDTCAHWAAGLAAFNQSIGLTDGVNKLRKPWRVDVEADSAYVVVPADFRYKLNGKPGAELGAIFTVALRREGAGWRIAGWAWSRPKGS</sequence>
<dbReference type="EMBL" id="CP022111">
    <property type="protein sequence ID" value="ASG22295.1"/>
    <property type="molecule type" value="Genomic_DNA"/>
</dbReference>
<dbReference type="KEGG" id="nao:Y958_15150"/>
<dbReference type="SUPFAM" id="SSF54427">
    <property type="entry name" value="NTF2-like"/>
    <property type="match status" value="1"/>
</dbReference>
<reference evidence="2 3" key="1">
    <citation type="submission" date="2017-06" db="EMBL/GenBank/DDBJ databases">
        <title>Complete genome sequence of Nitrospirillum amazonense strain CBAmC, an endophytic nitrogen-fixing and plant growth-promoting bacterium, isolated from sugarcane.</title>
        <authorList>
            <person name="Schwab S."/>
            <person name="dos Santos Teixeira K.R."/>
            <person name="Simoes Araujo J.L."/>
            <person name="Soares Vidal M."/>
            <person name="Borges de Freitas H.R."/>
            <person name="Rivello Crivelaro A.L."/>
            <person name="Bueno de Camargo Nunes A."/>
            <person name="dos Santos C.M."/>
            <person name="Palmeira da Silva Rosa D."/>
            <person name="da Silva Padilha D."/>
            <person name="da Silva E."/>
            <person name="Araujo Terra L."/>
            <person name="Soares Mendes V."/>
            <person name="Farinelli L."/>
            <person name="Magalhaes Cruz L."/>
            <person name="Baldani J.I."/>
        </authorList>
    </citation>
    <scope>NUCLEOTIDE SEQUENCE [LARGE SCALE GENOMIC DNA]</scope>
    <source>
        <strain evidence="2 3">CBAmC</strain>
    </source>
</reference>
<dbReference type="InterPro" id="IPR037401">
    <property type="entry name" value="SnoaL-like"/>
</dbReference>
<protein>
    <recommendedName>
        <fullName evidence="1">SnoaL-like domain-containing protein</fullName>
    </recommendedName>
</protein>
<feature type="domain" description="SnoaL-like" evidence="1">
    <location>
        <begin position="63"/>
        <end position="186"/>
    </location>
</feature>
<gene>
    <name evidence="2" type="ORF">Y958_15150</name>
</gene>
<keyword evidence="3" id="KW-1185">Reference proteome</keyword>
<evidence type="ECO:0000313" key="3">
    <source>
        <dbReference type="Proteomes" id="UP000197153"/>
    </source>
</evidence>
<name>A0A248JUB9_9PROT</name>
<proteinExistence type="predicted"/>
<dbReference type="AlphaFoldDB" id="A0A248JUB9"/>
<dbReference type="Gene3D" id="3.10.450.50">
    <property type="match status" value="1"/>
</dbReference>
<accession>A0A248JUB9</accession>
<evidence type="ECO:0000313" key="2">
    <source>
        <dbReference type="EMBL" id="ASG22295.1"/>
    </source>
</evidence>
<dbReference type="Proteomes" id="UP000197153">
    <property type="component" value="Chromosome 2"/>
</dbReference>